<comment type="caution">
    <text evidence="2">The sequence shown here is derived from an EMBL/GenBank/DDBJ whole genome shotgun (WGS) entry which is preliminary data.</text>
</comment>
<dbReference type="Proteomes" id="UP000503820">
    <property type="component" value="Unassembled WGS sequence"/>
</dbReference>
<dbReference type="AlphaFoldDB" id="A0A7J0BSU2"/>
<feature type="region of interest" description="Disordered" evidence="1">
    <location>
        <begin position="43"/>
        <end position="70"/>
    </location>
</feature>
<evidence type="ECO:0000313" key="3">
    <source>
        <dbReference type="Proteomes" id="UP000503820"/>
    </source>
</evidence>
<dbReference type="EMBL" id="BLVP01000003">
    <property type="protein sequence ID" value="GFM36242.1"/>
    <property type="molecule type" value="Genomic_DNA"/>
</dbReference>
<evidence type="ECO:0000256" key="1">
    <source>
        <dbReference type="SAM" id="MobiDB-lite"/>
    </source>
</evidence>
<accession>A0A7J0BSU2</accession>
<keyword evidence="3" id="KW-1185">Reference proteome</keyword>
<organism evidence="2 3">
    <name type="scientific">Desulfovibrio psychrotolerans</name>
    <dbReference type="NCBI Taxonomy" id="415242"/>
    <lineage>
        <taxon>Bacteria</taxon>
        <taxon>Pseudomonadati</taxon>
        <taxon>Thermodesulfobacteriota</taxon>
        <taxon>Desulfovibrionia</taxon>
        <taxon>Desulfovibrionales</taxon>
        <taxon>Desulfovibrionaceae</taxon>
        <taxon>Desulfovibrio</taxon>
    </lineage>
</organism>
<protein>
    <submittedName>
        <fullName evidence="2">Uncharacterized protein</fullName>
    </submittedName>
</protein>
<reference evidence="2 3" key="1">
    <citation type="submission" date="2020-05" db="EMBL/GenBank/DDBJ databases">
        <title>Draft genome sequence of Desulfovibrio psychrotolerans JS1T.</title>
        <authorList>
            <person name="Ueno A."/>
            <person name="Tamazawa S."/>
            <person name="Tamamura S."/>
            <person name="Murakami T."/>
            <person name="Kiyama T."/>
            <person name="Inomata H."/>
            <person name="Amano Y."/>
            <person name="Miyakawa K."/>
            <person name="Tamaki H."/>
            <person name="Naganuma T."/>
            <person name="Kaneko K."/>
        </authorList>
    </citation>
    <scope>NUCLEOTIDE SEQUENCE [LARGE SCALE GENOMIC DNA]</scope>
    <source>
        <strain evidence="2 3">JS1</strain>
    </source>
</reference>
<name>A0A7J0BSU2_9BACT</name>
<evidence type="ECO:0000313" key="2">
    <source>
        <dbReference type="EMBL" id="GFM36242.1"/>
    </source>
</evidence>
<gene>
    <name evidence="2" type="ORF">DSM19430T_09260</name>
</gene>
<proteinExistence type="predicted"/>
<sequence length="70" mass="7680">MPRFRTGQSPFPPEPLHRKDDVQRIVLYTACPYAVIARPLSASADIPPGGGCRKGKRATGTDSALRAFRR</sequence>